<reference evidence="6 7" key="1">
    <citation type="submission" date="2014-06" db="EMBL/GenBank/DDBJ databases">
        <title>Evolutionary Origins and Diversification of the Mycorrhizal Mutualists.</title>
        <authorList>
            <consortium name="DOE Joint Genome Institute"/>
            <consortium name="Mycorrhizal Genomics Consortium"/>
            <person name="Kohler A."/>
            <person name="Kuo A."/>
            <person name="Nagy L.G."/>
            <person name="Floudas D."/>
            <person name="Copeland A."/>
            <person name="Barry K.W."/>
            <person name="Cichocki N."/>
            <person name="Veneault-Fourrey C."/>
            <person name="LaButti K."/>
            <person name="Lindquist E.A."/>
            <person name="Lipzen A."/>
            <person name="Lundell T."/>
            <person name="Morin E."/>
            <person name="Murat C."/>
            <person name="Riley R."/>
            <person name="Ohm R."/>
            <person name="Sun H."/>
            <person name="Tunlid A."/>
            <person name="Henrissat B."/>
            <person name="Grigoriev I.V."/>
            <person name="Hibbett D.S."/>
            <person name="Martin F."/>
        </authorList>
    </citation>
    <scope>NUCLEOTIDE SEQUENCE [LARGE SCALE GENOMIC DNA]</scope>
    <source>
        <strain evidence="6 7">SS14</strain>
    </source>
</reference>
<dbReference type="AlphaFoldDB" id="A0A0C9UH07"/>
<sequence>MWQNCVTQLMQKNRCDAASAFLPPSLVQTHKANLHICVDTLVMHLSMIATADGAKAIDWIHIESMSKASDIKVEIQANSEVILCAGALGTPQILMLISAESVLQTILPN</sequence>
<evidence type="ECO:0000259" key="5">
    <source>
        <dbReference type="Pfam" id="PF00732"/>
    </source>
</evidence>
<dbReference type="GO" id="GO:0050660">
    <property type="term" value="F:flavin adenine dinucleotide binding"/>
    <property type="evidence" value="ECO:0007669"/>
    <property type="project" value="InterPro"/>
</dbReference>
<evidence type="ECO:0000256" key="3">
    <source>
        <dbReference type="ARBA" id="ARBA00022630"/>
    </source>
</evidence>
<dbReference type="GO" id="GO:0016614">
    <property type="term" value="F:oxidoreductase activity, acting on CH-OH group of donors"/>
    <property type="evidence" value="ECO:0007669"/>
    <property type="project" value="InterPro"/>
</dbReference>
<comment type="cofactor">
    <cofactor evidence="1">
        <name>FAD</name>
        <dbReference type="ChEBI" id="CHEBI:57692"/>
    </cofactor>
</comment>
<dbReference type="Pfam" id="PF00732">
    <property type="entry name" value="GMC_oxred_N"/>
    <property type="match status" value="1"/>
</dbReference>
<gene>
    <name evidence="6" type="ORF">M422DRAFT_48203</name>
</gene>
<feature type="domain" description="Glucose-methanol-choline oxidoreductase N-terminal" evidence="5">
    <location>
        <begin position="5"/>
        <end position="96"/>
    </location>
</feature>
<organism evidence="6 7">
    <name type="scientific">Sphaerobolus stellatus (strain SS14)</name>
    <dbReference type="NCBI Taxonomy" id="990650"/>
    <lineage>
        <taxon>Eukaryota</taxon>
        <taxon>Fungi</taxon>
        <taxon>Dikarya</taxon>
        <taxon>Basidiomycota</taxon>
        <taxon>Agaricomycotina</taxon>
        <taxon>Agaricomycetes</taxon>
        <taxon>Phallomycetidae</taxon>
        <taxon>Geastrales</taxon>
        <taxon>Sphaerobolaceae</taxon>
        <taxon>Sphaerobolus</taxon>
    </lineage>
</organism>
<dbReference type="EMBL" id="KN837130">
    <property type="protein sequence ID" value="KIJ42328.1"/>
    <property type="molecule type" value="Genomic_DNA"/>
</dbReference>
<accession>A0A0C9UH07</accession>
<dbReference type="Gene3D" id="3.50.50.60">
    <property type="entry name" value="FAD/NAD(P)-binding domain"/>
    <property type="match status" value="1"/>
</dbReference>
<dbReference type="PANTHER" id="PTHR11552">
    <property type="entry name" value="GLUCOSE-METHANOL-CHOLINE GMC OXIDOREDUCTASE"/>
    <property type="match status" value="1"/>
</dbReference>
<evidence type="ECO:0000256" key="2">
    <source>
        <dbReference type="ARBA" id="ARBA00010790"/>
    </source>
</evidence>
<dbReference type="HOGENOM" id="CLU_2185635_0_0_1"/>
<dbReference type="PANTHER" id="PTHR11552:SF147">
    <property type="entry name" value="CHOLINE DEHYDROGENASE, MITOCHONDRIAL"/>
    <property type="match status" value="1"/>
</dbReference>
<comment type="similarity">
    <text evidence="2">Belongs to the GMC oxidoreductase family.</text>
</comment>
<keyword evidence="7" id="KW-1185">Reference proteome</keyword>
<evidence type="ECO:0000313" key="6">
    <source>
        <dbReference type="EMBL" id="KIJ42328.1"/>
    </source>
</evidence>
<name>A0A0C9UH07_SPHS4</name>
<protein>
    <submittedName>
        <fullName evidence="6">GMC oxidoreductase</fullName>
    </submittedName>
</protein>
<keyword evidence="4" id="KW-0274">FAD</keyword>
<dbReference type="Proteomes" id="UP000054279">
    <property type="component" value="Unassembled WGS sequence"/>
</dbReference>
<dbReference type="Gene3D" id="3.30.560.10">
    <property type="entry name" value="Glucose Oxidase, domain 3"/>
    <property type="match status" value="1"/>
</dbReference>
<evidence type="ECO:0000256" key="4">
    <source>
        <dbReference type="ARBA" id="ARBA00022827"/>
    </source>
</evidence>
<dbReference type="InterPro" id="IPR000172">
    <property type="entry name" value="GMC_OxRdtase_N"/>
</dbReference>
<evidence type="ECO:0000313" key="7">
    <source>
        <dbReference type="Proteomes" id="UP000054279"/>
    </source>
</evidence>
<evidence type="ECO:0000256" key="1">
    <source>
        <dbReference type="ARBA" id="ARBA00001974"/>
    </source>
</evidence>
<keyword evidence="3" id="KW-0285">Flavoprotein</keyword>
<dbReference type="InterPro" id="IPR012132">
    <property type="entry name" value="GMC_OxRdtase"/>
</dbReference>
<dbReference type="InterPro" id="IPR036188">
    <property type="entry name" value="FAD/NAD-bd_sf"/>
</dbReference>
<proteinExistence type="inferred from homology"/>